<dbReference type="InterPro" id="IPR053927">
    <property type="entry name" value="FlgK_helical"/>
</dbReference>
<organism evidence="11 12">
    <name type="scientific">Allobacillus salarius</name>
    <dbReference type="NCBI Taxonomy" id="1955272"/>
    <lineage>
        <taxon>Bacteria</taxon>
        <taxon>Bacillati</taxon>
        <taxon>Bacillota</taxon>
        <taxon>Bacilli</taxon>
        <taxon>Bacillales</taxon>
        <taxon>Bacillaceae</taxon>
        <taxon>Allobacillus</taxon>
    </lineage>
</organism>
<proteinExistence type="inferred from homology"/>
<dbReference type="NCBIfam" id="TIGR02492">
    <property type="entry name" value="flgK_ends"/>
    <property type="match status" value="1"/>
</dbReference>
<keyword evidence="12" id="KW-1185">Reference proteome</keyword>
<evidence type="ECO:0000256" key="6">
    <source>
        <dbReference type="ARBA" id="ARBA00023143"/>
    </source>
</evidence>
<comment type="subcellular location">
    <subcellularLocation>
        <location evidence="1 7">Bacterial flagellum</location>
    </subcellularLocation>
    <subcellularLocation>
        <location evidence="2 7">Secreted</location>
    </subcellularLocation>
</comment>
<evidence type="ECO:0000259" key="10">
    <source>
        <dbReference type="Pfam" id="PF22638"/>
    </source>
</evidence>
<evidence type="ECO:0000313" key="12">
    <source>
        <dbReference type="Proteomes" id="UP000316425"/>
    </source>
</evidence>
<dbReference type="GO" id="GO:0009424">
    <property type="term" value="C:bacterial-type flagellum hook"/>
    <property type="evidence" value="ECO:0007669"/>
    <property type="project" value="UniProtKB-UniRule"/>
</dbReference>
<dbReference type="Pfam" id="PF06429">
    <property type="entry name" value="Flg_bbr_C"/>
    <property type="match status" value="1"/>
</dbReference>
<comment type="similarity">
    <text evidence="3 7">Belongs to the flagella basal body rod proteins family.</text>
</comment>
<dbReference type="InterPro" id="IPR010930">
    <property type="entry name" value="Flg_bb/hook_C_dom"/>
</dbReference>
<keyword evidence="11" id="KW-0282">Flagellum</keyword>
<dbReference type="Proteomes" id="UP000316425">
    <property type="component" value="Unassembled WGS sequence"/>
</dbReference>
<evidence type="ECO:0000259" key="8">
    <source>
        <dbReference type="Pfam" id="PF00460"/>
    </source>
</evidence>
<feature type="domain" description="Flagellar hook-associated protein FlgK helical" evidence="10">
    <location>
        <begin position="102"/>
        <end position="346"/>
    </location>
</feature>
<evidence type="ECO:0000256" key="3">
    <source>
        <dbReference type="ARBA" id="ARBA00009677"/>
    </source>
</evidence>
<feature type="domain" description="Flagellar basal-body/hook protein C-terminal" evidence="9">
    <location>
        <begin position="438"/>
        <end position="477"/>
    </location>
</feature>
<dbReference type="RefSeq" id="WP_144087965.1">
    <property type="nucleotide sequence ID" value="NZ_VMHE01000003.1"/>
</dbReference>
<name>A0A556PR26_9BACI</name>
<dbReference type="InterPro" id="IPR002371">
    <property type="entry name" value="FlgK"/>
</dbReference>
<feature type="domain" description="Flagellar basal body rod protein N-terminal" evidence="8">
    <location>
        <begin position="8"/>
        <end position="37"/>
    </location>
</feature>
<dbReference type="PANTHER" id="PTHR30033:SF1">
    <property type="entry name" value="FLAGELLAR HOOK-ASSOCIATED PROTEIN 1"/>
    <property type="match status" value="1"/>
</dbReference>
<dbReference type="PRINTS" id="PR01005">
    <property type="entry name" value="FLGHOOKAP1"/>
</dbReference>
<dbReference type="Pfam" id="PF00460">
    <property type="entry name" value="Flg_bb_rod"/>
    <property type="match status" value="1"/>
</dbReference>
<keyword evidence="11" id="KW-0969">Cilium</keyword>
<dbReference type="Pfam" id="PF22638">
    <property type="entry name" value="FlgK_D1"/>
    <property type="match status" value="1"/>
</dbReference>
<evidence type="ECO:0000256" key="7">
    <source>
        <dbReference type="RuleBase" id="RU362065"/>
    </source>
</evidence>
<evidence type="ECO:0000313" key="11">
    <source>
        <dbReference type="EMBL" id="TSJ66804.1"/>
    </source>
</evidence>
<dbReference type="GO" id="GO:0005576">
    <property type="term" value="C:extracellular region"/>
    <property type="evidence" value="ECO:0007669"/>
    <property type="project" value="UniProtKB-SubCell"/>
</dbReference>
<dbReference type="InterPro" id="IPR001444">
    <property type="entry name" value="Flag_bb_rod_N"/>
</dbReference>
<dbReference type="OrthoDB" id="9802553at2"/>
<dbReference type="EMBL" id="VMHE01000003">
    <property type="protein sequence ID" value="TSJ66804.1"/>
    <property type="molecule type" value="Genomic_DNA"/>
</dbReference>
<dbReference type="GO" id="GO:0005198">
    <property type="term" value="F:structural molecule activity"/>
    <property type="evidence" value="ECO:0007669"/>
    <property type="project" value="UniProtKB-UniRule"/>
</dbReference>
<protein>
    <recommendedName>
        <fullName evidence="4 7">Flagellar hook-associated protein 1</fullName>
        <shortName evidence="7">HAP1</shortName>
    </recommendedName>
</protein>
<dbReference type="PANTHER" id="PTHR30033">
    <property type="entry name" value="FLAGELLAR HOOK-ASSOCIATED PROTEIN 1"/>
    <property type="match status" value="1"/>
</dbReference>
<keyword evidence="6 7" id="KW-0975">Bacterial flagellum</keyword>
<evidence type="ECO:0000256" key="5">
    <source>
        <dbReference type="ARBA" id="ARBA00022525"/>
    </source>
</evidence>
<evidence type="ECO:0000256" key="1">
    <source>
        <dbReference type="ARBA" id="ARBA00004365"/>
    </source>
</evidence>
<dbReference type="AlphaFoldDB" id="A0A556PR26"/>
<dbReference type="SUPFAM" id="SSF64518">
    <property type="entry name" value="Phase 1 flagellin"/>
    <property type="match status" value="1"/>
</dbReference>
<sequence>MRSTFFGLETARRALFTQQSALHTTSHNVANANTEGYSRQRVNFEAETPWPAGGMNRPELPGQMGTGVKAGDITRIRDSFLDLQFRNENSKAGYWESKAEALRRMEDVMNEPSDEGLSKVMNQFWSSLQDVATNPEDEGARKVAAQRAVAVADTLNYLHNTLSGVQDEIDYQLETEVDEVNSLLRQINDLNQQIGEVEPHGYLPNDLYDQRDVLIDRLSQKLDIEVGTEPSGGNAKDIAMGKTTISFTLADGTKQALIGKDGELNGLSVNDGEFSVGTMDEDGNVAAGTTFELTAVGSLRGLKESSEFYGEQLTDLDKMANAFKEAFNTQHTQGTDLNGDAGGDFFTGNGAADLAVSDVILNDVSKIAASLDDFAGNGDNAIKLAKVKDQSIAGLDNRSVQEFYEGIIGELGVQAQEANRLKNNSEVLKNSVNANRQSVSGVSLDEEMSNLIQFQHAYNAAARSMTVVDEMLDRIINQMGVVGR</sequence>
<evidence type="ECO:0000259" key="9">
    <source>
        <dbReference type="Pfam" id="PF06429"/>
    </source>
</evidence>
<evidence type="ECO:0000256" key="4">
    <source>
        <dbReference type="ARBA" id="ARBA00016244"/>
    </source>
</evidence>
<evidence type="ECO:0000256" key="2">
    <source>
        <dbReference type="ARBA" id="ARBA00004613"/>
    </source>
</evidence>
<accession>A0A556PR26</accession>
<keyword evidence="5 7" id="KW-0964">Secreted</keyword>
<gene>
    <name evidence="7 11" type="primary">flgK</name>
    <name evidence="11" type="ORF">FPQ13_03680</name>
</gene>
<dbReference type="GO" id="GO:0044780">
    <property type="term" value="P:bacterial-type flagellum assembly"/>
    <property type="evidence" value="ECO:0007669"/>
    <property type="project" value="InterPro"/>
</dbReference>
<reference evidence="11 12" key="1">
    <citation type="submission" date="2019-07" db="EMBL/GenBank/DDBJ databases">
        <title>Allobacillus sp. nov. SKP isolated from shrimp paste of Euphausiacea.</title>
        <authorList>
            <person name="Kanchanasin P."/>
            <person name="Tanasupawat S."/>
            <person name="Shi W."/>
            <person name="Wu L."/>
            <person name="Ma J."/>
        </authorList>
    </citation>
    <scope>NUCLEOTIDE SEQUENCE [LARGE SCALE GENOMIC DNA]</scope>
    <source>
        <strain evidence="11 12">SKP4-8</strain>
    </source>
</reference>
<comment type="caution">
    <text evidence="11">The sequence shown here is derived from an EMBL/GenBank/DDBJ whole genome shotgun (WGS) entry which is preliminary data.</text>
</comment>
<keyword evidence="11" id="KW-0966">Cell projection</keyword>